<dbReference type="SUPFAM" id="SSF54523">
    <property type="entry name" value="Pili subunits"/>
    <property type="match status" value="1"/>
</dbReference>
<dbReference type="InterPro" id="IPR049031">
    <property type="entry name" value="T2SSK_SAM-like_1st"/>
</dbReference>
<evidence type="ECO:0000256" key="9">
    <source>
        <dbReference type="ARBA" id="ARBA00023136"/>
    </source>
</evidence>
<dbReference type="GO" id="GO:0009306">
    <property type="term" value="P:protein secretion"/>
    <property type="evidence" value="ECO:0007669"/>
    <property type="project" value="InterPro"/>
</dbReference>
<feature type="domain" description="T2SS protein K second SAM-like" evidence="13">
    <location>
        <begin position="252"/>
        <end position="314"/>
    </location>
</feature>
<dbReference type="Gene3D" id="3.30.1300.30">
    <property type="entry name" value="GSPII I/J protein-like"/>
    <property type="match status" value="1"/>
</dbReference>
<proteinExistence type="inferred from homology"/>
<dbReference type="Proteomes" id="UP001189303">
    <property type="component" value="Unassembled WGS sequence"/>
</dbReference>
<keyword evidence="4 10" id="KW-1003">Cell membrane</keyword>
<sequence>MARCSRRLSQRHPQPGRQRGAAVITALLVVTLAVVIVSGMLWRQQVEIRAVENQRLKSQATWIARAGIDWARLILRDDQRRTGAVDHLGEIWAVPIQETKLSDFLGSSLRTDTAGEESYLSGRIFDAQARFNLMNLLIARTLGGRMIITGRDKNAIKAYGLLLQSLNIDPSLANVTATYLAQMLGGFQSIEGMQGGQQGGEDSGGGGSAGSTGNGPRPLDDVASLLTIPGYTADMVAKLRSYVIVLPTRTQINANTASAEVLAAVIPNLSLDRARSLVQARDRAYFRNIGDVTNQLRGIAPGVDTAAAANLLDVQTHYFLVYGMARHERARIGEVALVSRGDPVNNNATRIVWVRRIDEIPS</sequence>
<evidence type="ECO:0000256" key="12">
    <source>
        <dbReference type="SAM" id="Phobius"/>
    </source>
</evidence>
<feature type="domain" description="T2SS protein K first SAM-like" evidence="14">
    <location>
        <begin position="129"/>
        <end position="248"/>
    </location>
</feature>
<evidence type="ECO:0000313" key="16">
    <source>
        <dbReference type="EMBL" id="MBX3893098.1"/>
    </source>
</evidence>
<comment type="subcellular location">
    <subcellularLocation>
        <location evidence="1 10">Cell inner membrane</location>
    </subcellularLocation>
</comment>
<dbReference type="Pfam" id="PF03934">
    <property type="entry name" value="T2SSK"/>
    <property type="match status" value="1"/>
</dbReference>
<dbReference type="PIRSF" id="PIRSF002786">
    <property type="entry name" value="XcpX"/>
    <property type="match status" value="1"/>
</dbReference>
<evidence type="ECO:0000256" key="6">
    <source>
        <dbReference type="ARBA" id="ARBA00022692"/>
    </source>
</evidence>
<dbReference type="NCBIfam" id="NF037980">
    <property type="entry name" value="T2SS_GspK"/>
    <property type="match status" value="1"/>
</dbReference>
<dbReference type="EMBL" id="QGBI01000034">
    <property type="protein sequence ID" value="MBX3893098.1"/>
    <property type="molecule type" value="Genomic_DNA"/>
</dbReference>
<evidence type="ECO:0000256" key="5">
    <source>
        <dbReference type="ARBA" id="ARBA00022519"/>
    </source>
</evidence>
<comment type="similarity">
    <text evidence="2 10">Belongs to the GSP K family.</text>
</comment>
<name>A0A2P4RFN5_RALPI</name>
<dbReference type="SUPFAM" id="SSF158544">
    <property type="entry name" value="GspK insert domain-like"/>
    <property type="match status" value="1"/>
</dbReference>
<evidence type="ECO:0000256" key="2">
    <source>
        <dbReference type="ARBA" id="ARBA00007246"/>
    </source>
</evidence>
<dbReference type="InterPro" id="IPR005628">
    <property type="entry name" value="GspK"/>
</dbReference>
<dbReference type="PANTHER" id="PTHR38831:SF1">
    <property type="entry name" value="TYPE II SECRETION SYSTEM PROTEIN K-RELATED"/>
    <property type="match status" value="1"/>
</dbReference>
<evidence type="ECO:0000256" key="10">
    <source>
        <dbReference type="PIRNR" id="PIRNR002786"/>
    </source>
</evidence>
<dbReference type="PANTHER" id="PTHR38831">
    <property type="entry name" value="TYPE II SECRETION SYSTEM PROTEIN K"/>
    <property type="match status" value="1"/>
</dbReference>
<feature type="transmembrane region" description="Helical" evidence="12">
    <location>
        <begin position="21"/>
        <end position="42"/>
    </location>
</feature>
<evidence type="ECO:0000256" key="1">
    <source>
        <dbReference type="ARBA" id="ARBA00004533"/>
    </source>
</evidence>
<dbReference type="RefSeq" id="WP_015855825.1">
    <property type="nucleotide sequence ID" value="NZ_CATWFT010000021.1"/>
</dbReference>
<comment type="caution">
    <text evidence="16">The sequence shown here is derived from an EMBL/GenBank/DDBJ whole genome shotgun (WGS) entry which is preliminary data.</text>
</comment>
<keyword evidence="3 10" id="KW-0813">Transport</keyword>
<evidence type="ECO:0000313" key="15">
    <source>
        <dbReference type="EMBL" id="CAJ0731146.1"/>
    </source>
</evidence>
<protein>
    <recommendedName>
        <fullName evidence="10">Type II secretion system protein K</fullName>
    </recommendedName>
</protein>
<feature type="region of interest" description="Disordered" evidence="11">
    <location>
        <begin position="192"/>
        <end position="216"/>
    </location>
</feature>
<evidence type="ECO:0000313" key="18">
    <source>
        <dbReference type="Proteomes" id="UP001199322"/>
    </source>
</evidence>
<evidence type="ECO:0000259" key="13">
    <source>
        <dbReference type="Pfam" id="PF03934"/>
    </source>
</evidence>
<keyword evidence="7" id="KW-0653">Protein transport</keyword>
<dbReference type="InterPro" id="IPR045584">
    <property type="entry name" value="Pilin-like"/>
</dbReference>
<keyword evidence="8 12" id="KW-1133">Transmembrane helix</keyword>
<dbReference type="Pfam" id="PF21687">
    <property type="entry name" value="T2SSK_1st"/>
    <property type="match status" value="1"/>
</dbReference>
<evidence type="ECO:0000259" key="14">
    <source>
        <dbReference type="Pfam" id="PF21687"/>
    </source>
</evidence>
<gene>
    <name evidence="16" type="primary">gspK</name>
    <name evidence="15" type="synonym">xcpX</name>
    <name evidence="16" type="ORF">DEE74_24820</name>
    <name evidence="15" type="ORF">R38712_04622</name>
</gene>
<dbReference type="InterPro" id="IPR049179">
    <property type="entry name" value="T2SSK_SAM-like_2nd"/>
</dbReference>
<evidence type="ECO:0000256" key="7">
    <source>
        <dbReference type="ARBA" id="ARBA00022927"/>
    </source>
</evidence>
<dbReference type="Gene3D" id="1.10.40.60">
    <property type="entry name" value="EpsJ-like"/>
    <property type="match status" value="2"/>
</dbReference>
<dbReference type="Proteomes" id="UP001199322">
    <property type="component" value="Unassembled WGS sequence"/>
</dbReference>
<keyword evidence="17" id="KW-1185">Reference proteome</keyword>
<dbReference type="GO" id="GO:0005886">
    <property type="term" value="C:plasma membrane"/>
    <property type="evidence" value="ECO:0007669"/>
    <property type="project" value="UniProtKB-SubCell"/>
</dbReference>
<feature type="compositionally biased region" description="Gly residues" evidence="11">
    <location>
        <begin position="193"/>
        <end position="213"/>
    </location>
</feature>
<dbReference type="InterPro" id="IPR038072">
    <property type="entry name" value="GspK_central_sf"/>
</dbReference>
<reference evidence="15 17" key="2">
    <citation type="submission" date="2023-07" db="EMBL/GenBank/DDBJ databases">
        <authorList>
            <person name="Peeters C."/>
        </authorList>
    </citation>
    <scope>NUCLEOTIDE SEQUENCE [LARGE SCALE GENOMIC DNA]</scope>
    <source>
        <strain evidence="15 17">R-38712</strain>
    </source>
</reference>
<organism evidence="16 18">
    <name type="scientific">Ralstonia pickettii</name>
    <name type="common">Burkholderia pickettii</name>
    <dbReference type="NCBI Taxonomy" id="329"/>
    <lineage>
        <taxon>Bacteria</taxon>
        <taxon>Pseudomonadati</taxon>
        <taxon>Pseudomonadota</taxon>
        <taxon>Betaproteobacteria</taxon>
        <taxon>Burkholderiales</taxon>
        <taxon>Burkholderiaceae</taxon>
        <taxon>Ralstonia</taxon>
    </lineage>
</organism>
<evidence type="ECO:0000256" key="8">
    <source>
        <dbReference type="ARBA" id="ARBA00022989"/>
    </source>
</evidence>
<keyword evidence="9 10" id="KW-0472">Membrane</keyword>
<keyword evidence="6 12" id="KW-0812">Transmembrane</keyword>
<dbReference type="AlphaFoldDB" id="A0A2P4RFN5"/>
<evidence type="ECO:0000256" key="11">
    <source>
        <dbReference type="SAM" id="MobiDB-lite"/>
    </source>
</evidence>
<evidence type="ECO:0000256" key="4">
    <source>
        <dbReference type="ARBA" id="ARBA00022475"/>
    </source>
</evidence>
<reference evidence="16" key="1">
    <citation type="submission" date="2018-06" db="EMBL/GenBank/DDBJ databases">
        <authorList>
            <person name="O'Rourke A."/>
        </authorList>
    </citation>
    <scope>NUCLEOTIDE SEQUENCE</scope>
    <source>
        <strain evidence="16">132550021-3</strain>
    </source>
</reference>
<accession>A0A2P4RFN5</accession>
<dbReference type="EMBL" id="CATWFT010000021">
    <property type="protein sequence ID" value="CAJ0731146.1"/>
    <property type="molecule type" value="Genomic_DNA"/>
</dbReference>
<evidence type="ECO:0000313" key="17">
    <source>
        <dbReference type="Proteomes" id="UP001189303"/>
    </source>
</evidence>
<evidence type="ECO:0000256" key="3">
    <source>
        <dbReference type="ARBA" id="ARBA00022448"/>
    </source>
</evidence>
<keyword evidence="5 10" id="KW-0997">Cell inner membrane</keyword>